<evidence type="ECO:0000313" key="1">
    <source>
        <dbReference type="EMBL" id="TCL59807.1"/>
    </source>
</evidence>
<organism evidence="1 2">
    <name type="scientific">Hydrogenispora ethanolica</name>
    <dbReference type="NCBI Taxonomy" id="1082276"/>
    <lineage>
        <taxon>Bacteria</taxon>
        <taxon>Bacillati</taxon>
        <taxon>Bacillota</taxon>
        <taxon>Hydrogenispora</taxon>
    </lineage>
</organism>
<accession>A0A4V2QCC9</accession>
<name>A0A4V2QCC9_HYDET</name>
<protein>
    <submittedName>
        <fullName evidence="1">Uncharacterized protein</fullName>
    </submittedName>
</protein>
<dbReference type="AlphaFoldDB" id="A0A4V2QCC9"/>
<evidence type="ECO:0000313" key="2">
    <source>
        <dbReference type="Proteomes" id="UP000295008"/>
    </source>
</evidence>
<dbReference type="Proteomes" id="UP000295008">
    <property type="component" value="Unassembled WGS sequence"/>
</dbReference>
<sequence>MLITGEEVMLKVGHIKSRCILTEVYLRFMGTDELGLRMKGKIPVLWVKDEHGVSGPDLFDDVHIFKVTDLDYDRGVLWIRELVMDFGNIENSLKLGMVCCSA</sequence>
<dbReference type="EMBL" id="SLUN01000037">
    <property type="protein sequence ID" value="TCL59807.1"/>
    <property type="molecule type" value="Genomic_DNA"/>
</dbReference>
<gene>
    <name evidence="1" type="ORF">EDC14_103744</name>
</gene>
<proteinExistence type="predicted"/>
<dbReference type="RefSeq" id="WP_132016460.1">
    <property type="nucleotide sequence ID" value="NZ_SLUN01000037.1"/>
</dbReference>
<reference evidence="1 2" key="1">
    <citation type="submission" date="2019-03" db="EMBL/GenBank/DDBJ databases">
        <title>Genomic Encyclopedia of Type Strains, Phase IV (KMG-IV): sequencing the most valuable type-strain genomes for metagenomic binning, comparative biology and taxonomic classification.</title>
        <authorList>
            <person name="Goeker M."/>
        </authorList>
    </citation>
    <scope>NUCLEOTIDE SEQUENCE [LARGE SCALE GENOMIC DNA]</scope>
    <source>
        <strain evidence="1 2">LX-B</strain>
    </source>
</reference>
<keyword evidence="2" id="KW-1185">Reference proteome</keyword>
<comment type="caution">
    <text evidence="1">The sequence shown here is derived from an EMBL/GenBank/DDBJ whole genome shotgun (WGS) entry which is preliminary data.</text>
</comment>